<accession>A0ABV2Q1T8</accession>
<dbReference type="InterPro" id="IPR001387">
    <property type="entry name" value="Cro/C1-type_HTH"/>
</dbReference>
<feature type="domain" description="HTH cro/C1-type" evidence="2">
    <location>
        <begin position="9"/>
        <end position="64"/>
    </location>
</feature>
<sequence length="357" mass="40581">MMFIVGQMLTLARDYRAISQEELARMLGMSQAQVAKIEAGLKKEVDENTAIRLVQTLGFPRGFFEQEEDLLGFGSSAYFYRKRATISAADRRRIHSLVNLLRIATKRVLPHVEIQPKRPLPSWDIENYGDRASNVARALRAHWHLPDGPIRDLTALVESAGVIVISCEFGHKTVDATSLRLAGMPPLIFMNCEVPGDRWRFTLAHELAHLVMHREPHDQMEIEADEFAGEFLVPAAELGPQLSKLPRVQVRDLLPFKRHWKVSIQALIFRAFEAEAITEAQKKSLFVRISQLNMRQVEPEAIERETPGNFARMFQTLTDTLHFNSDELASLLEWGASDMRALLPLPNLPPVRHLRAI</sequence>
<dbReference type="EMBL" id="JBEPSH010000001">
    <property type="protein sequence ID" value="MET4574982.1"/>
    <property type="molecule type" value="Genomic_DNA"/>
</dbReference>
<dbReference type="PANTHER" id="PTHR43236">
    <property type="entry name" value="ANTITOXIN HIGA1"/>
    <property type="match status" value="1"/>
</dbReference>
<dbReference type="InterPro" id="IPR052345">
    <property type="entry name" value="Rad_response_metalloprotease"/>
</dbReference>
<dbReference type="InterPro" id="IPR010982">
    <property type="entry name" value="Lambda_DNA-bd_dom_sf"/>
</dbReference>
<reference evidence="3 4" key="1">
    <citation type="submission" date="2024-06" db="EMBL/GenBank/DDBJ databases">
        <title>Sorghum-associated microbial communities from plants grown in Nebraska, USA.</title>
        <authorList>
            <person name="Schachtman D."/>
        </authorList>
    </citation>
    <scope>NUCLEOTIDE SEQUENCE [LARGE SCALE GENOMIC DNA]</scope>
    <source>
        <strain evidence="3 4">2709</strain>
    </source>
</reference>
<dbReference type="Gene3D" id="1.10.10.2910">
    <property type="match status" value="1"/>
</dbReference>
<evidence type="ECO:0000259" key="2">
    <source>
        <dbReference type="PROSITE" id="PS50943"/>
    </source>
</evidence>
<dbReference type="CDD" id="cd00093">
    <property type="entry name" value="HTH_XRE"/>
    <property type="match status" value="1"/>
</dbReference>
<dbReference type="RefSeq" id="WP_354440174.1">
    <property type="nucleotide sequence ID" value="NZ_JBEPSH010000001.1"/>
</dbReference>
<evidence type="ECO:0000313" key="3">
    <source>
        <dbReference type="EMBL" id="MET4574982.1"/>
    </source>
</evidence>
<proteinExistence type="inferred from homology"/>
<dbReference type="Proteomes" id="UP001549320">
    <property type="component" value="Unassembled WGS sequence"/>
</dbReference>
<dbReference type="Gene3D" id="1.10.260.40">
    <property type="entry name" value="lambda repressor-like DNA-binding domains"/>
    <property type="match status" value="1"/>
</dbReference>
<comment type="similarity">
    <text evidence="1">Belongs to the short-chain fatty acyl-CoA assimilation regulator (ScfR) family.</text>
</comment>
<dbReference type="InterPro" id="IPR010359">
    <property type="entry name" value="IrrE_HExxH"/>
</dbReference>
<dbReference type="SMART" id="SM00530">
    <property type="entry name" value="HTH_XRE"/>
    <property type="match status" value="1"/>
</dbReference>
<organism evidence="3 4">
    <name type="scientific">Ottowia thiooxydans</name>
    <dbReference type="NCBI Taxonomy" id="219182"/>
    <lineage>
        <taxon>Bacteria</taxon>
        <taxon>Pseudomonadati</taxon>
        <taxon>Pseudomonadota</taxon>
        <taxon>Betaproteobacteria</taxon>
        <taxon>Burkholderiales</taxon>
        <taxon>Comamonadaceae</taxon>
        <taxon>Ottowia</taxon>
    </lineage>
</organism>
<dbReference type="PANTHER" id="PTHR43236:SF1">
    <property type="entry name" value="BLL7220 PROTEIN"/>
    <property type="match status" value="1"/>
</dbReference>
<evidence type="ECO:0000256" key="1">
    <source>
        <dbReference type="ARBA" id="ARBA00007227"/>
    </source>
</evidence>
<protein>
    <submittedName>
        <fullName evidence="3">Zn-dependent peptidase ImmA (M78 family)/DNA-binding XRE family transcriptional regulator</fullName>
    </submittedName>
</protein>
<name>A0ABV2Q1T8_9BURK</name>
<gene>
    <name evidence="3" type="ORF">ABIE13_000079</name>
</gene>
<dbReference type="Pfam" id="PF01381">
    <property type="entry name" value="HTH_3"/>
    <property type="match status" value="1"/>
</dbReference>
<comment type="caution">
    <text evidence="3">The sequence shown here is derived from an EMBL/GenBank/DDBJ whole genome shotgun (WGS) entry which is preliminary data.</text>
</comment>
<dbReference type="PROSITE" id="PS50943">
    <property type="entry name" value="HTH_CROC1"/>
    <property type="match status" value="1"/>
</dbReference>
<dbReference type="SUPFAM" id="SSF47413">
    <property type="entry name" value="lambda repressor-like DNA-binding domains"/>
    <property type="match status" value="1"/>
</dbReference>
<keyword evidence="4" id="KW-1185">Reference proteome</keyword>
<dbReference type="Pfam" id="PF06114">
    <property type="entry name" value="Peptidase_M78"/>
    <property type="match status" value="1"/>
</dbReference>
<evidence type="ECO:0000313" key="4">
    <source>
        <dbReference type="Proteomes" id="UP001549320"/>
    </source>
</evidence>